<dbReference type="STRING" id="1798351.A2930_03520"/>
<dbReference type="InterPro" id="IPR001940">
    <property type="entry name" value="Peptidase_S1C"/>
</dbReference>
<reference evidence="5 6" key="1">
    <citation type="journal article" date="2016" name="Nat. Commun.">
        <title>Thousands of microbial genomes shed light on interconnected biogeochemical processes in an aquifer system.</title>
        <authorList>
            <person name="Anantharaman K."/>
            <person name="Brown C.T."/>
            <person name="Hug L.A."/>
            <person name="Sharon I."/>
            <person name="Castelle C.J."/>
            <person name="Probst A.J."/>
            <person name="Thomas B.C."/>
            <person name="Singh A."/>
            <person name="Wilkins M.J."/>
            <person name="Karaoz U."/>
            <person name="Brodie E.L."/>
            <person name="Williams K.H."/>
            <person name="Hubbard S.S."/>
            <person name="Banfield J.F."/>
        </authorList>
    </citation>
    <scope>NUCLEOTIDE SEQUENCE [LARGE SCALE GENOMIC DNA]</scope>
</reference>
<dbReference type="Gene3D" id="2.40.10.120">
    <property type="match status" value="1"/>
</dbReference>
<dbReference type="PRINTS" id="PR00834">
    <property type="entry name" value="PROTEASES2C"/>
</dbReference>
<dbReference type="EMBL" id="MFID01000013">
    <property type="protein sequence ID" value="OGF81307.1"/>
    <property type="molecule type" value="Genomic_DNA"/>
</dbReference>
<keyword evidence="2" id="KW-0645">Protease</keyword>
<dbReference type="AlphaFoldDB" id="A0A1F5X082"/>
<dbReference type="SUPFAM" id="SSF50156">
    <property type="entry name" value="PDZ domain-like"/>
    <property type="match status" value="1"/>
</dbReference>
<comment type="caution">
    <text evidence="5">The sequence shown here is derived from an EMBL/GenBank/DDBJ whole genome shotgun (WGS) entry which is preliminary data.</text>
</comment>
<dbReference type="InterPro" id="IPR001478">
    <property type="entry name" value="PDZ"/>
</dbReference>
<dbReference type="InterPro" id="IPR036034">
    <property type="entry name" value="PDZ_sf"/>
</dbReference>
<dbReference type="Gene3D" id="2.30.42.10">
    <property type="match status" value="1"/>
</dbReference>
<proteinExistence type="inferred from homology"/>
<organism evidence="5 6">
    <name type="scientific">Candidatus Giovannonibacteria bacterium RIFCSPLOWO2_01_FULL_45_34</name>
    <dbReference type="NCBI Taxonomy" id="1798351"/>
    <lineage>
        <taxon>Bacteria</taxon>
        <taxon>Candidatus Giovannoniibacteriota</taxon>
    </lineage>
</organism>
<name>A0A1F5X082_9BACT</name>
<dbReference type="InterPro" id="IPR009003">
    <property type="entry name" value="Peptidase_S1_PA"/>
</dbReference>
<dbReference type="GO" id="GO:0004252">
    <property type="term" value="F:serine-type endopeptidase activity"/>
    <property type="evidence" value="ECO:0007669"/>
    <property type="project" value="InterPro"/>
</dbReference>
<dbReference type="PANTHER" id="PTHR22939:SF129">
    <property type="entry name" value="SERINE PROTEASE HTRA2, MITOCHONDRIAL"/>
    <property type="match status" value="1"/>
</dbReference>
<keyword evidence="3" id="KW-0378">Hydrolase</keyword>
<evidence type="ECO:0000313" key="6">
    <source>
        <dbReference type="Proteomes" id="UP000178114"/>
    </source>
</evidence>
<evidence type="ECO:0000256" key="2">
    <source>
        <dbReference type="ARBA" id="ARBA00022670"/>
    </source>
</evidence>
<dbReference type="SUPFAM" id="SSF50494">
    <property type="entry name" value="Trypsin-like serine proteases"/>
    <property type="match status" value="1"/>
</dbReference>
<dbReference type="SMART" id="SM00228">
    <property type="entry name" value="PDZ"/>
    <property type="match status" value="1"/>
</dbReference>
<dbReference type="Pfam" id="PF13180">
    <property type="entry name" value="PDZ_2"/>
    <property type="match status" value="1"/>
</dbReference>
<evidence type="ECO:0000256" key="3">
    <source>
        <dbReference type="ARBA" id="ARBA00022801"/>
    </source>
</evidence>
<dbReference type="Proteomes" id="UP000178114">
    <property type="component" value="Unassembled WGS sequence"/>
</dbReference>
<protein>
    <recommendedName>
        <fullName evidence="4">PDZ domain-containing protein</fullName>
    </recommendedName>
</protein>
<evidence type="ECO:0000256" key="1">
    <source>
        <dbReference type="ARBA" id="ARBA00010541"/>
    </source>
</evidence>
<dbReference type="Pfam" id="PF13365">
    <property type="entry name" value="Trypsin_2"/>
    <property type="match status" value="1"/>
</dbReference>
<evidence type="ECO:0000313" key="5">
    <source>
        <dbReference type="EMBL" id="OGF81307.1"/>
    </source>
</evidence>
<gene>
    <name evidence="5" type="ORF">A2930_03520</name>
</gene>
<dbReference type="GO" id="GO:0006508">
    <property type="term" value="P:proteolysis"/>
    <property type="evidence" value="ECO:0007669"/>
    <property type="project" value="UniProtKB-KW"/>
</dbReference>
<sequence>MTKYQFILLVLLVSFMTALVTGIVSVTLMNQAPPPITQTIQKVIERSIGVAPLTPLPIDEMKQLEISATARDVLIGDIVSRVSPSVVGIVASQVSAGSGFFISKDGLILTNKHVVDDIAAEYTVVTSGGKKLPAKVLARDSLNDIVVLKVEGTNYPFVTLGDSDSVRMGQTAIIIGNTSGEFKNSVSVGIISGFSRLLPVSGSEDSNSTIQTDVTVNLRNSGGPLLNLKGEVVGLNAVITEDIKNVGFAIPINQIKQSINSVKNTGKITYPFLGVRYVTITPEIKEQNKLAVDYGALVIKGTFAEPAVSAGSPAEKAGIAENDIILEFGGKKIAKDNALGKLIAERKVGDKVMLKILRSGNEINVDVALEERK</sequence>
<evidence type="ECO:0000259" key="4">
    <source>
        <dbReference type="SMART" id="SM00228"/>
    </source>
</evidence>
<feature type="domain" description="PDZ" evidence="4">
    <location>
        <begin position="271"/>
        <end position="360"/>
    </location>
</feature>
<comment type="similarity">
    <text evidence="1">Belongs to the peptidase S1C family.</text>
</comment>
<dbReference type="PANTHER" id="PTHR22939">
    <property type="entry name" value="SERINE PROTEASE FAMILY S1C HTRA-RELATED"/>
    <property type="match status" value="1"/>
</dbReference>
<accession>A0A1F5X082</accession>